<organism evidence="4 5">
    <name type="scientific">Methylocaldum marinum</name>
    <dbReference type="NCBI Taxonomy" id="1432792"/>
    <lineage>
        <taxon>Bacteria</taxon>
        <taxon>Pseudomonadati</taxon>
        <taxon>Pseudomonadota</taxon>
        <taxon>Gammaproteobacteria</taxon>
        <taxon>Methylococcales</taxon>
        <taxon>Methylococcaceae</taxon>
        <taxon>Methylocaldum</taxon>
    </lineage>
</organism>
<dbReference type="PANTHER" id="PTHR44591">
    <property type="entry name" value="STRESS RESPONSE REGULATOR PROTEIN 1"/>
    <property type="match status" value="1"/>
</dbReference>
<name>A0A250KNT4_9GAMM</name>
<evidence type="ECO:0000313" key="5">
    <source>
        <dbReference type="Proteomes" id="UP000266313"/>
    </source>
</evidence>
<dbReference type="Gene3D" id="3.40.50.2300">
    <property type="match status" value="1"/>
</dbReference>
<feature type="domain" description="Response regulatory" evidence="3">
    <location>
        <begin position="3"/>
        <end position="118"/>
    </location>
</feature>
<evidence type="ECO:0000256" key="1">
    <source>
        <dbReference type="ARBA" id="ARBA00022553"/>
    </source>
</evidence>
<dbReference type="InterPro" id="IPR001789">
    <property type="entry name" value="Sig_transdc_resp-reg_receiver"/>
</dbReference>
<sequence>MCRILIVDDNASFRRSLKAFLSSEFARFGIAEAENGEAAMRIIDRSRPELIFMDIKLPDENGLALTRKIKEVYSPAVIILTSYDAIEYREAASACGADYFLSKDAASGAEISKLVQSCLTDSGS</sequence>
<dbReference type="KEGG" id="mmai:sS8_1383"/>
<feature type="modified residue" description="4-aspartylphosphate" evidence="2">
    <location>
        <position position="54"/>
    </location>
</feature>
<dbReference type="InterPro" id="IPR011006">
    <property type="entry name" value="CheY-like_superfamily"/>
</dbReference>
<gene>
    <name evidence="4" type="ORF">sS8_1383</name>
</gene>
<dbReference type="OrthoDB" id="9814495at2"/>
<dbReference type="Pfam" id="PF00072">
    <property type="entry name" value="Response_reg"/>
    <property type="match status" value="1"/>
</dbReference>
<keyword evidence="5" id="KW-1185">Reference proteome</keyword>
<evidence type="ECO:0000256" key="2">
    <source>
        <dbReference type="PROSITE-ProRule" id="PRU00169"/>
    </source>
</evidence>
<dbReference type="AlphaFoldDB" id="A0A250KNT4"/>
<dbReference type="InterPro" id="IPR050595">
    <property type="entry name" value="Bact_response_regulator"/>
</dbReference>
<dbReference type="Proteomes" id="UP000266313">
    <property type="component" value="Chromosome"/>
</dbReference>
<dbReference type="CDD" id="cd17535">
    <property type="entry name" value="REC_NarL-like"/>
    <property type="match status" value="1"/>
</dbReference>
<dbReference type="EMBL" id="AP017928">
    <property type="protein sequence ID" value="BBA33343.1"/>
    <property type="molecule type" value="Genomic_DNA"/>
</dbReference>
<protein>
    <submittedName>
        <fullName evidence="4">Response regulator receiver protein</fullName>
    </submittedName>
</protein>
<accession>A0A250KNT4</accession>
<dbReference type="SMART" id="SM00448">
    <property type="entry name" value="REC"/>
    <property type="match status" value="1"/>
</dbReference>
<dbReference type="PROSITE" id="PS50110">
    <property type="entry name" value="RESPONSE_REGULATORY"/>
    <property type="match status" value="1"/>
</dbReference>
<dbReference type="RefSeq" id="WP_119628962.1">
    <property type="nucleotide sequence ID" value="NZ_AP017928.1"/>
</dbReference>
<evidence type="ECO:0000259" key="3">
    <source>
        <dbReference type="PROSITE" id="PS50110"/>
    </source>
</evidence>
<dbReference type="SUPFAM" id="SSF52172">
    <property type="entry name" value="CheY-like"/>
    <property type="match status" value="1"/>
</dbReference>
<dbReference type="GO" id="GO:0000160">
    <property type="term" value="P:phosphorelay signal transduction system"/>
    <property type="evidence" value="ECO:0007669"/>
    <property type="project" value="InterPro"/>
</dbReference>
<keyword evidence="1 2" id="KW-0597">Phosphoprotein</keyword>
<evidence type="ECO:0000313" key="4">
    <source>
        <dbReference type="EMBL" id="BBA33343.1"/>
    </source>
</evidence>
<proteinExistence type="predicted"/>
<reference evidence="4 5" key="1">
    <citation type="submission" date="2016-12" db="EMBL/GenBank/DDBJ databases">
        <title>Genome sequencing of Methylocaldum marinum.</title>
        <authorList>
            <person name="Takeuchi M."/>
            <person name="Kamagata Y."/>
            <person name="Hiraoka S."/>
            <person name="Oshima K."/>
            <person name="Hattori M."/>
            <person name="Iwasaki W."/>
        </authorList>
    </citation>
    <scope>NUCLEOTIDE SEQUENCE [LARGE SCALE GENOMIC DNA]</scope>
    <source>
        <strain evidence="4 5">S8</strain>
    </source>
</reference>
<dbReference type="PANTHER" id="PTHR44591:SF3">
    <property type="entry name" value="RESPONSE REGULATORY DOMAIN-CONTAINING PROTEIN"/>
    <property type="match status" value="1"/>
</dbReference>
<dbReference type="InterPro" id="IPR058245">
    <property type="entry name" value="NreC/VraR/RcsB-like_REC"/>
</dbReference>